<dbReference type="PANTHER" id="PTHR47751">
    <property type="entry name" value="SUPERFAMILY HYDROLASE, PUTATIVE (AFU_ORTHOLOGUE AFUA_2G16580)-RELATED"/>
    <property type="match status" value="1"/>
</dbReference>
<dbReference type="Proteomes" id="UP001583177">
    <property type="component" value="Unassembled WGS sequence"/>
</dbReference>
<reference evidence="2 3" key="1">
    <citation type="journal article" date="2024" name="IMA Fungus">
        <title>IMA Genome - F19 : A genome assembly and annotation guide to empower mycologists, including annotated draft genome sequences of Ceratocystis pirilliformis, Diaporthe australafricana, Fusarium ophioides, Paecilomyces lecythidis, and Sporothrix stenoceras.</title>
        <authorList>
            <person name="Aylward J."/>
            <person name="Wilson A.M."/>
            <person name="Visagie C.M."/>
            <person name="Spraker J."/>
            <person name="Barnes I."/>
            <person name="Buitendag C."/>
            <person name="Ceriani C."/>
            <person name="Del Mar Angel L."/>
            <person name="du Plessis D."/>
            <person name="Fuchs T."/>
            <person name="Gasser K."/>
            <person name="Kramer D."/>
            <person name="Li W."/>
            <person name="Munsamy K."/>
            <person name="Piso A."/>
            <person name="Price J.L."/>
            <person name="Sonnekus B."/>
            <person name="Thomas C."/>
            <person name="van der Nest A."/>
            <person name="van Dijk A."/>
            <person name="van Heerden A."/>
            <person name="van Vuuren N."/>
            <person name="Yilmaz N."/>
            <person name="Duong T.A."/>
            <person name="van der Merwe N.A."/>
            <person name="Wingfield M.J."/>
            <person name="Wingfield B.D."/>
        </authorList>
    </citation>
    <scope>NUCLEOTIDE SEQUENCE [LARGE SCALE GENOMIC DNA]</scope>
    <source>
        <strain evidence="2 3">CMW 18300</strain>
    </source>
</reference>
<dbReference type="SUPFAM" id="SSF53474">
    <property type="entry name" value="alpha/beta-Hydrolases"/>
    <property type="match status" value="1"/>
</dbReference>
<comment type="caution">
    <text evidence="2">The sequence shown here is derived from an EMBL/GenBank/DDBJ whole genome shotgun (WGS) entry which is preliminary data.</text>
</comment>
<dbReference type="EMBL" id="JAWRVE010000013">
    <property type="protein sequence ID" value="KAL1877912.1"/>
    <property type="molecule type" value="Genomic_DNA"/>
</dbReference>
<dbReference type="PANTHER" id="PTHR47751:SF2">
    <property type="entry name" value="DLTD N-TERMINAL DOMAIN PROTEIN (AFU_ORTHOLOGUE AFUA_8G00380)-RELATED"/>
    <property type="match status" value="1"/>
</dbReference>
<dbReference type="InterPro" id="IPR029058">
    <property type="entry name" value="AB_hydrolase_fold"/>
</dbReference>
<evidence type="ECO:0000313" key="3">
    <source>
        <dbReference type="Proteomes" id="UP001583177"/>
    </source>
</evidence>
<dbReference type="InterPro" id="IPR051411">
    <property type="entry name" value="Polyketide_trans_af380"/>
</dbReference>
<protein>
    <submittedName>
        <fullName evidence="2">Uncharacterized protein</fullName>
    </submittedName>
</protein>
<name>A0ABR3XQP2_9PEZI</name>
<comment type="similarity">
    <text evidence="1">Belongs to the polyketide transferase af380 family.</text>
</comment>
<organism evidence="2 3">
    <name type="scientific">Diaporthe australafricana</name>
    <dbReference type="NCBI Taxonomy" id="127596"/>
    <lineage>
        <taxon>Eukaryota</taxon>
        <taxon>Fungi</taxon>
        <taxon>Dikarya</taxon>
        <taxon>Ascomycota</taxon>
        <taxon>Pezizomycotina</taxon>
        <taxon>Sordariomycetes</taxon>
        <taxon>Sordariomycetidae</taxon>
        <taxon>Diaporthales</taxon>
        <taxon>Diaporthaceae</taxon>
        <taxon>Diaporthe</taxon>
    </lineage>
</organism>
<proteinExistence type="inferred from homology"/>
<evidence type="ECO:0000256" key="1">
    <source>
        <dbReference type="ARBA" id="ARBA00029464"/>
    </source>
</evidence>
<keyword evidence="3" id="KW-1185">Reference proteome</keyword>
<accession>A0ABR3XQP2</accession>
<sequence length="175" mass="19732">MAAPVFQFYKAEKRDDAFARLIQDREAQLIHRIEPEMLPIFDCKGENLIGMLGDGGPGGLESFWFNNLIVERGGPTARNHIALQSYHKIAMFWPKEILANLETPVMMLIPELDVISPPHLQQEMFDKLTPIKKVLWVKGKGHLNLLGGTGKDQILSEQVDFIREVLGTEIVASKL</sequence>
<gene>
    <name evidence="2" type="ORF">Daus18300_002265</name>
</gene>
<evidence type="ECO:0000313" key="2">
    <source>
        <dbReference type="EMBL" id="KAL1877912.1"/>
    </source>
</evidence>
<dbReference type="Gene3D" id="3.40.50.1820">
    <property type="entry name" value="alpha/beta hydrolase"/>
    <property type="match status" value="1"/>
</dbReference>